<comment type="caution">
    <text evidence="1">The sequence shown here is derived from an EMBL/GenBank/DDBJ whole genome shotgun (WGS) entry which is preliminary data.</text>
</comment>
<sequence length="531" mass="60157">MQPINHDIKLELLKLVKRAEKYSKDHLVNTFVDTGALATLLTTIDNQILYGRRGTGKTHALAYLSNVADGQGDYVVDIDMSNIGSTGGIYGSFDIPVTERATRLLVDTLIQIHENLLNKVMDDVNKELDPNLLPLLDELADALSQVYVEGSTEITQGYDREYQDTTNDSIDGSVNKKGIELNLSMQQTTNQRHNQSVSKMQSGVIRHRVHFGSVQSVMKKILKKLNGKRLWILIDEWSEIPLELQPYLADLLRRSIFPLSDITVKIAAIEQRSKFKSKSTNRDYIGLEIGGDASAILNLDSIMVFNNDQEKAKDFFEQLLYTHIKALIESKTGEAFELNSEKVINEIFTQQKAFEEFVKAAEGVPRDAINIIGIAVLNSGDNKISIPNIRSAAKSWYNRAKERDIINAESKKLLRWIIEEVIAHRKARAFLLKTDTYDELINDLFDARLIHVLKENVSARDRVGERFVVYSIDYGCYVDLLQTANAPQGLFEAVVDDESEVYVEVPSDDYRSIRRAILNLEEFYESTSEQE</sequence>
<accession>A0A498DLQ4</accession>
<dbReference type="EMBL" id="RCHR01000004">
    <property type="protein sequence ID" value="RLL43909.1"/>
    <property type="molecule type" value="Genomic_DNA"/>
</dbReference>
<dbReference type="InterPro" id="IPR056955">
    <property type="entry name" value="ORC-CDC6-like"/>
</dbReference>
<dbReference type="RefSeq" id="WP_121523822.1">
    <property type="nucleotide sequence ID" value="NZ_RCHR01000004.1"/>
</dbReference>
<reference evidence="1 2" key="1">
    <citation type="submission" date="2018-10" db="EMBL/GenBank/DDBJ databases">
        <title>Oceanobacillus sp. YLB-02 draft genome.</title>
        <authorList>
            <person name="Yu L."/>
        </authorList>
    </citation>
    <scope>NUCLEOTIDE SEQUENCE [LARGE SCALE GENOMIC DNA]</scope>
    <source>
        <strain evidence="1 2">YLB-02</strain>
    </source>
</reference>
<dbReference type="OrthoDB" id="8432819at2"/>
<name>A0A498DLQ4_9BACI</name>
<dbReference type="Proteomes" id="UP000270219">
    <property type="component" value="Unassembled WGS sequence"/>
</dbReference>
<dbReference type="InterPro" id="IPR027417">
    <property type="entry name" value="P-loop_NTPase"/>
</dbReference>
<evidence type="ECO:0000313" key="1">
    <source>
        <dbReference type="EMBL" id="RLL43909.1"/>
    </source>
</evidence>
<dbReference type="SUPFAM" id="SSF52540">
    <property type="entry name" value="P-loop containing nucleoside triphosphate hydrolases"/>
    <property type="match status" value="1"/>
</dbReference>
<protein>
    <submittedName>
        <fullName evidence="1">Uncharacterized protein</fullName>
    </submittedName>
</protein>
<dbReference type="Pfam" id="PF24389">
    <property type="entry name" value="ORC-CDC6-like"/>
    <property type="match status" value="1"/>
</dbReference>
<evidence type="ECO:0000313" key="2">
    <source>
        <dbReference type="Proteomes" id="UP000270219"/>
    </source>
</evidence>
<organism evidence="1 2">
    <name type="scientific">Oceanobacillus piezotolerans</name>
    <dbReference type="NCBI Taxonomy" id="2448030"/>
    <lineage>
        <taxon>Bacteria</taxon>
        <taxon>Bacillati</taxon>
        <taxon>Bacillota</taxon>
        <taxon>Bacilli</taxon>
        <taxon>Bacillales</taxon>
        <taxon>Bacillaceae</taxon>
        <taxon>Oceanobacillus</taxon>
    </lineage>
</organism>
<dbReference type="AlphaFoldDB" id="A0A498DLQ4"/>
<gene>
    <name evidence="1" type="ORF">D8M04_13475</name>
</gene>
<proteinExistence type="predicted"/>
<keyword evidence="2" id="KW-1185">Reference proteome</keyword>